<dbReference type="PROSITE" id="PS51625">
    <property type="entry name" value="SAM_MT_TRMB"/>
    <property type="match status" value="1"/>
</dbReference>
<evidence type="ECO:0000256" key="7">
    <source>
        <dbReference type="HAMAP-Rule" id="MF_01057"/>
    </source>
</evidence>
<feature type="binding site" evidence="7">
    <location>
        <position position="149"/>
    </location>
    <ligand>
        <name>S-adenosyl-L-methionine</name>
        <dbReference type="ChEBI" id="CHEBI:59789"/>
    </ligand>
</feature>
<dbReference type="InterPro" id="IPR029063">
    <property type="entry name" value="SAM-dependent_MTases_sf"/>
</dbReference>
<accession>A0ABS7WRZ7</accession>
<gene>
    <name evidence="7 8" type="primary">trmB</name>
    <name evidence="8" type="ORF">AVCANL283_01160</name>
</gene>
<name>A0ABS7WRZ7_9BACT</name>
<protein>
    <recommendedName>
        <fullName evidence="7">tRNA (guanine-N(7)-)-methyltransferase</fullName>
        <ecNumber evidence="7">2.1.1.33</ecNumber>
    </recommendedName>
    <alternativeName>
        <fullName evidence="7">tRNA (guanine(46)-N(7))-methyltransferase</fullName>
    </alternativeName>
    <alternativeName>
        <fullName evidence="7">tRNA(m7G46)-methyltransferase</fullName>
    </alternativeName>
</protein>
<dbReference type="Pfam" id="PF02390">
    <property type="entry name" value="Methyltransf_4"/>
    <property type="match status" value="1"/>
</dbReference>
<feature type="binding site" evidence="7">
    <location>
        <position position="230"/>
    </location>
    <ligand>
        <name>substrate</name>
    </ligand>
</feature>
<dbReference type="RefSeq" id="WP_224325115.1">
    <property type="nucleotide sequence ID" value="NZ_JACGBB010000002.1"/>
</dbReference>
<dbReference type="EC" id="2.1.1.33" evidence="7"/>
<feature type="binding site" evidence="7">
    <location>
        <position position="124"/>
    </location>
    <ligand>
        <name>S-adenosyl-L-methionine</name>
        <dbReference type="ChEBI" id="CHEBI:59789"/>
    </ligand>
</feature>
<comment type="catalytic activity">
    <reaction evidence="1 7">
        <text>guanosine(46) in tRNA + S-adenosyl-L-methionine = N(7)-methylguanosine(46) in tRNA + S-adenosyl-L-homocysteine</text>
        <dbReference type="Rhea" id="RHEA:42708"/>
        <dbReference type="Rhea" id="RHEA-COMP:10188"/>
        <dbReference type="Rhea" id="RHEA-COMP:10189"/>
        <dbReference type="ChEBI" id="CHEBI:57856"/>
        <dbReference type="ChEBI" id="CHEBI:59789"/>
        <dbReference type="ChEBI" id="CHEBI:74269"/>
        <dbReference type="ChEBI" id="CHEBI:74480"/>
        <dbReference type="EC" id="2.1.1.33"/>
    </reaction>
</comment>
<organism evidence="8 9">
    <name type="scientific">Campylobacter canadensis</name>
    <dbReference type="NCBI Taxonomy" id="449520"/>
    <lineage>
        <taxon>Bacteria</taxon>
        <taxon>Pseudomonadati</taxon>
        <taxon>Campylobacterota</taxon>
        <taxon>Epsilonproteobacteria</taxon>
        <taxon>Campylobacterales</taxon>
        <taxon>Campylobacteraceae</taxon>
        <taxon>Campylobacter</taxon>
    </lineage>
</organism>
<evidence type="ECO:0000256" key="6">
    <source>
        <dbReference type="ARBA" id="ARBA00022694"/>
    </source>
</evidence>
<comment type="similarity">
    <text evidence="7">Belongs to the class I-like SAM-binding methyltransferase superfamily. TrmB family.</text>
</comment>
<dbReference type="InterPro" id="IPR055361">
    <property type="entry name" value="tRNA_methyltr_TrmB_bact"/>
</dbReference>
<proteinExistence type="inferred from homology"/>
<feature type="binding site" evidence="7">
    <location>
        <position position="174"/>
    </location>
    <ligand>
        <name>S-adenosyl-L-methionine</name>
        <dbReference type="ChEBI" id="CHEBI:59789"/>
    </ligand>
</feature>
<keyword evidence="3 7" id="KW-0489">Methyltransferase</keyword>
<dbReference type="HAMAP" id="MF_01057">
    <property type="entry name" value="tRNA_methyltr_TrmB"/>
    <property type="match status" value="1"/>
</dbReference>
<keyword evidence="4 7" id="KW-0808">Transferase</keyword>
<comment type="caution">
    <text evidence="7">Lacks conserved residue(s) required for the propagation of feature annotation.</text>
</comment>
<dbReference type="EMBL" id="JACGBB010000002">
    <property type="protein sequence ID" value="MBZ7986724.1"/>
    <property type="molecule type" value="Genomic_DNA"/>
</dbReference>
<reference evidence="8 9" key="1">
    <citation type="submission" date="2020-07" db="EMBL/GenBank/DDBJ databases">
        <title>Transfer of Campylobacter canadensis to the novel genus Avispirillum gen. nov., that also includes two novel species recovered from migratory waterfowl: Avispirillum anseris sp. nov. and Avispirillum brantae sp. nov.</title>
        <authorList>
            <person name="Miller W.G."/>
            <person name="Chapman M.H."/>
            <person name="Yee E."/>
            <person name="Inglis G.D."/>
        </authorList>
    </citation>
    <scope>NUCLEOTIDE SEQUENCE [LARGE SCALE GENOMIC DNA]</scope>
    <source>
        <strain evidence="8 9">L283</strain>
    </source>
</reference>
<sequence length="375" mass="44068">MPNFKCKNIKELSLPFSKDGVSFCFQTKYEQNKKFIFTKVNDESFFLQINKKDEYVVKIDKLSKITNLQLMQKALEVFMNNFCEDITNKAFYFNENKKLANNILSSALAAANYINNCKKDVFIEIGFGSGRHLLKQAQNNKEAIFIGIEIHKPSLIQVSNLAKDLDNILLLDFDARMVLKLLKNNSINGLYLHFPVPWDDAISRRVISKEFKEELFRILKINAFFELRSDSLNYTKYALELFSDDDYVLLKNKEAFIVSKYEARWQKMGKDIYDFIFYKKEDKTNDVNKKEYDLNFSVKKLKKCFFKAEDYFVKLDRIYDCDDAFKIARISYGAFHSPSSSYILVKDKINFLFFDFCASNENIKALEKLKELLNE</sequence>
<dbReference type="GO" id="GO:0008176">
    <property type="term" value="F:tRNA (guanine(46)-N7)-methyltransferase activity"/>
    <property type="evidence" value="ECO:0007669"/>
    <property type="project" value="UniProtKB-EC"/>
</dbReference>
<dbReference type="Gene3D" id="3.40.50.150">
    <property type="entry name" value="Vaccinia Virus protein VP39"/>
    <property type="match status" value="1"/>
</dbReference>
<keyword evidence="6 7" id="KW-0819">tRNA processing</keyword>
<dbReference type="PANTHER" id="PTHR23417:SF14">
    <property type="entry name" value="PENTACOTRIPEPTIDE-REPEAT REGION OF PRORP DOMAIN-CONTAINING PROTEIN"/>
    <property type="match status" value="1"/>
</dbReference>
<evidence type="ECO:0000256" key="5">
    <source>
        <dbReference type="ARBA" id="ARBA00022691"/>
    </source>
</evidence>
<dbReference type="InterPro" id="IPR003358">
    <property type="entry name" value="tRNA_(Gua-N-7)_MeTrfase_Trmb"/>
</dbReference>
<evidence type="ECO:0000256" key="2">
    <source>
        <dbReference type="ARBA" id="ARBA00003015"/>
    </source>
</evidence>
<evidence type="ECO:0000313" key="8">
    <source>
        <dbReference type="EMBL" id="MBZ7986724.1"/>
    </source>
</evidence>
<keyword evidence="9" id="KW-1185">Reference proteome</keyword>
<comment type="function">
    <text evidence="2 7">Catalyzes the formation of N(7)-methylguanine at position 46 (m7G46) in tRNA.</text>
</comment>
<evidence type="ECO:0000256" key="4">
    <source>
        <dbReference type="ARBA" id="ARBA00022679"/>
    </source>
</evidence>
<dbReference type="Proteomes" id="UP000786183">
    <property type="component" value="Unassembled WGS sequence"/>
</dbReference>
<evidence type="ECO:0000256" key="1">
    <source>
        <dbReference type="ARBA" id="ARBA00000142"/>
    </source>
</evidence>
<dbReference type="NCBIfam" id="TIGR00091">
    <property type="entry name" value="tRNA (guanosine(46)-N7)-methyltransferase TrmB"/>
    <property type="match status" value="1"/>
</dbReference>
<comment type="caution">
    <text evidence="8">The sequence shown here is derived from an EMBL/GenBank/DDBJ whole genome shotgun (WGS) entry which is preliminary data.</text>
</comment>
<evidence type="ECO:0000313" key="9">
    <source>
        <dbReference type="Proteomes" id="UP000786183"/>
    </source>
</evidence>
<keyword evidence="5 7" id="KW-0949">S-adenosyl-L-methionine</keyword>
<evidence type="ECO:0000256" key="3">
    <source>
        <dbReference type="ARBA" id="ARBA00022603"/>
    </source>
</evidence>
<dbReference type="SUPFAM" id="SSF53335">
    <property type="entry name" value="S-adenosyl-L-methionine-dependent methyltransferases"/>
    <property type="match status" value="1"/>
</dbReference>
<comment type="pathway">
    <text evidence="7">tRNA modification; N(7)-methylguanine-tRNA biosynthesis.</text>
</comment>
<dbReference type="PANTHER" id="PTHR23417">
    <property type="entry name" value="3-DEOXY-D-MANNO-OCTULOSONIC-ACID TRANSFERASE/TRNA GUANINE-N 7 - -METHYLTRANSFERASE"/>
    <property type="match status" value="1"/>
</dbReference>